<comment type="caution">
    <text evidence="1">The sequence shown here is derived from an EMBL/GenBank/DDBJ whole genome shotgun (WGS) entry which is preliminary data.</text>
</comment>
<protein>
    <submittedName>
        <fullName evidence="1">Uncharacterized protein</fullName>
    </submittedName>
</protein>
<name>A0A369BJ84_9BACL</name>
<accession>A0A369BJ84</accession>
<keyword evidence="2" id="KW-1185">Reference proteome</keyword>
<sequence length="95" mass="11103">MIQDSRIKKLGGNALDIRAYHLQYEHKKCMVLMLSYMIDHGYLISGEGCLTSYKKLASDVLILRNFVVKYNLTKKLNLLDTVEQRLMDVLKMRHN</sequence>
<dbReference type="Proteomes" id="UP000253090">
    <property type="component" value="Unassembled WGS sequence"/>
</dbReference>
<evidence type="ECO:0000313" key="2">
    <source>
        <dbReference type="Proteomes" id="UP000253090"/>
    </source>
</evidence>
<evidence type="ECO:0000313" key="1">
    <source>
        <dbReference type="EMBL" id="RCX21660.1"/>
    </source>
</evidence>
<organism evidence="1 2">
    <name type="scientific">Fontibacillus phaseoli</name>
    <dbReference type="NCBI Taxonomy" id="1416533"/>
    <lineage>
        <taxon>Bacteria</taxon>
        <taxon>Bacillati</taxon>
        <taxon>Bacillota</taxon>
        <taxon>Bacilli</taxon>
        <taxon>Bacillales</taxon>
        <taxon>Paenibacillaceae</taxon>
        <taxon>Fontibacillus</taxon>
    </lineage>
</organism>
<dbReference type="EMBL" id="QPJW01000002">
    <property type="protein sequence ID" value="RCX21660.1"/>
    <property type="molecule type" value="Genomic_DNA"/>
</dbReference>
<proteinExistence type="predicted"/>
<gene>
    <name evidence="1" type="ORF">DFP94_102415</name>
</gene>
<dbReference type="AlphaFoldDB" id="A0A369BJ84"/>
<reference evidence="1 2" key="1">
    <citation type="submission" date="2018-07" db="EMBL/GenBank/DDBJ databases">
        <title>Genomic Encyclopedia of Type Strains, Phase III (KMG-III): the genomes of soil and plant-associated and newly described type strains.</title>
        <authorList>
            <person name="Whitman W."/>
        </authorList>
    </citation>
    <scope>NUCLEOTIDE SEQUENCE [LARGE SCALE GENOMIC DNA]</scope>
    <source>
        <strain evidence="1 2">CECT 8333</strain>
    </source>
</reference>